<dbReference type="WBParaSite" id="nRc.2.0.1.t44940-RA">
    <property type="protein sequence ID" value="nRc.2.0.1.t44940-RA"/>
    <property type="gene ID" value="nRc.2.0.1.g44940"/>
</dbReference>
<name>A0A915L593_ROMCU</name>
<evidence type="ECO:0000313" key="6">
    <source>
        <dbReference type="WBParaSite" id="nRc.2.0.1.t44940-RA"/>
    </source>
</evidence>
<dbReference type="Pfam" id="PF05649">
    <property type="entry name" value="Peptidase_M13_N"/>
    <property type="match status" value="1"/>
</dbReference>
<dbReference type="GO" id="GO:0016485">
    <property type="term" value="P:protein processing"/>
    <property type="evidence" value="ECO:0007669"/>
    <property type="project" value="TreeGrafter"/>
</dbReference>
<dbReference type="AlphaFoldDB" id="A0A915L593"/>
<feature type="region of interest" description="Disordered" evidence="2">
    <location>
        <begin position="31"/>
        <end position="59"/>
    </location>
</feature>
<keyword evidence="3" id="KW-1133">Transmembrane helix</keyword>
<dbReference type="Gene3D" id="1.10.1380.10">
    <property type="entry name" value="Neutral endopeptidase , domain2"/>
    <property type="match status" value="1"/>
</dbReference>
<dbReference type="PROSITE" id="PS51885">
    <property type="entry name" value="NEPRILYSIN"/>
    <property type="match status" value="1"/>
</dbReference>
<comment type="similarity">
    <text evidence="1">Belongs to the peptidase M13 family.</text>
</comment>
<dbReference type="SUPFAM" id="SSF55486">
    <property type="entry name" value="Metalloproteases ('zincins'), catalytic domain"/>
    <property type="match status" value="1"/>
</dbReference>
<dbReference type="InterPro" id="IPR024079">
    <property type="entry name" value="MetalloPept_cat_dom_sf"/>
</dbReference>
<feature type="compositionally biased region" description="Acidic residues" evidence="2">
    <location>
        <begin position="85"/>
        <end position="94"/>
    </location>
</feature>
<dbReference type="InterPro" id="IPR008753">
    <property type="entry name" value="Peptidase_M13_N"/>
</dbReference>
<dbReference type="GO" id="GO:0005886">
    <property type="term" value="C:plasma membrane"/>
    <property type="evidence" value="ECO:0007669"/>
    <property type="project" value="TreeGrafter"/>
</dbReference>
<reference evidence="6" key="1">
    <citation type="submission" date="2022-11" db="UniProtKB">
        <authorList>
            <consortium name="WormBaseParasite"/>
        </authorList>
    </citation>
    <scope>IDENTIFICATION</scope>
</reference>
<feature type="transmembrane region" description="Helical" evidence="3">
    <location>
        <begin position="159"/>
        <end position="179"/>
    </location>
</feature>
<dbReference type="Gene3D" id="3.40.390.10">
    <property type="entry name" value="Collagenase (Catalytic Domain)"/>
    <property type="match status" value="1"/>
</dbReference>
<evidence type="ECO:0000313" key="5">
    <source>
        <dbReference type="Proteomes" id="UP000887565"/>
    </source>
</evidence>
<keyword evidence="5" id="KW-1185">Reference proteome</keyword>
<dbReference type="InterPro" id="IPR000718">
    <property type="entry name" value="Peptidase_M13"/>
</dbReference>
<feature type="region of interest" description="Disordered" evidence="2">
    <location>
        <begin position="77"/>
        <end position="96"/>
    </location>
</feature>
<evidence type="ECO:0000256" key="2">
    <source>
        <dbReference type="SAM" id="MobiDB-lite"/>
    </source>
</evidence>
<keyword evidence="3" id="KW-0472">Membrane</keyword>
<dbReference type="PANTHER" id="PTHR11733">
    <property type="entry name" value="ZINC METALLOPROTEASE FAMILY M13 NEPRILYSIN-RELATED"/>
    <property type="match status" value="1"/>
</dbReference>
<dbReference type="PANTHER" id="PTHR11733:SF239">
    <property type="entry name" value="NEPRILYSIN-11"/>
    <property type="match status" value="1"/>
</dbReference>
<proteinExistence type="inferred from homology"/>
<keyword evidence="3" id="KW-0812">Transmembrane</keyword>
<accession>A0A915L593</accession>
<dbReference type="InterPro" id="IPR042089">
    <property type="entry name" value="Peptidase_M13_dom_2"/>
</dbReference>
<dbReference type="Proteomes" id="UP000887565">
    <property type="component" value="Unplaced"/>
</dbReference>
<protein>
    <submittedName>
        <fullName evidence="6">Peptidase M13 N-terminal domain-containing protein</fullName>
    </submittedName>
</protein>
<organism evidence="5 6">
    <name type="scientific">Romanomermis culicivorax</name>
    <name type="common">Nematode worm</name>
    <dbReference type="NCBI Taxonomy" id="13658"/>
    <lineage>
        <taxon>Eukaryota</taxon>
        <taxon>Metazoa</taxon>
        <taxon>Ecdysozoa</taxon>
        <taxon>Nematoda</taxon>
        <taxon>Enoplea</taxon>
        <taxon>Dorylaimia</taxon>
        <taxon>Mermithida</taxon>
        <taxon>Mermithoidea</taxon>
        <taxon>Mermithidae</taxon>
        <taxon>Romanomermis</taxon>
    </lineage>
</organism>
<sequence length="294" mass="31884">MPRLSVPGAYLHLKGQKKSSSSIILTEEQSFDSGAATSSSLNDNGQISPPMPTEDPYYPDDRVYMADDAMTTTTVSGQTTVSILGEDDDDDDDERGGVSAIVDGAAVHFKTPMSCGGAATPKLSPNARCHKLVSPFWAFCFGGARSNINNNNNNNKGPFFVTMSIILMVLTLVVILMLLKSGKSSRPDFFDVNATAAPFLIKNEQICATSSCVKAASNLLQAIDFSVDPCQNFYDYACGQWNKDHPIPDDVAAYGTFAFVRDLVRQQLRGALSQIFCSSMYDTNLYQQGCSNKQ</sequence>
<feature type="compositionally biased region" description="Polar residues" evidence="2">
    <location>
        <begin position="31"/>
        <end position="47"/>
    </location>
</feature>
<evidence type="ECO:0000256" key="1">
    <source>
        <dbReference type="ARBA" id="ARBA00007357"/>
    </source>
</evidence>
<evidence type="ECO:0000256" key="3">
    <source>
        <dbReference type="SAM" id="Phobius"/>
    </source>
</evidence>
<evidence type="ECO:0000259" key="4">
    <source>
        <dbReference type="Pfam" id="PF05649"/>
    </source>
</evidence>
<dbReference type="GO" id="GO:0004222">
    <property type="term" value="F:metalloendopeptidase activity"/>
    <property type="evidence" value="ECO:0007669"/>
    <property type="project" value="InterPro"/>
</dbReference>
<feature type="domain" description="Peptidase M13 N-terminal" evidence="4">
    <location>
        <begin position="229"/>
        <end position="274"/>
    </location>
</feature>